<accession>A0A8J7SX39</accession>
<evidence type="ECO:0000313" key="5">
    <source>
        <dbReference type="EMBL" id="MBL4929574.1"/>
    </source>
</evidence>
<dbReference type="Gene3D" id="1.25.40.590">
    <property type="entry name" value="Type IV / VI secretion system, DotU"/>
    <property type="match status" value="1"/>
</dbReference>
<gene>
    <name evidence="5" type="primary">tssL</name>
    <name evidence="5" type="ORF">JI744_15825</name>
</gene>
<proteinExistence type="predicted"/>
<name>A0A8J7SX39_9RHOB</name>
<protein>
    <submittedName>
        <fullName evidence="5">Type VI secretion system protein TssL, long form</fullName>
    </submittedName>
</protein>
<feature type="compositionally biased region" description="Low complexity" evidence="2">
    <location>
        <begin position="619"/>
        <end position="630"/>
    </location>
</feature>
<dbReference type="Gene3D" id="3.30.1330.60">
    <property type="entry name" value="OmpA-like domain"/>
    <property type="match status" value="1"/>
</dbReference>
<dbReference type="NCBIfam" id="NF038228">
    <property type="entry name" value="IcmH_DotU_IVB"/>
    <property type="match status" value="1"/>
</dbReference>
<feature type="transmembrane region" description="Helical" evidence="3">
    <location>
        <begin position="389"/>
        <end position="411"/>
    </location>
</feature>
<feature type="region of interest" description="Disordered" evidence="2">
    <location>
        <begin position="1"/>
        <end position="181"/>
    </location>
</feature>
<feature type="region of interest" description="Disordered" evidence="2">
    <location>
        <begin position="606"/>
        <end position="630"/>
    </location>
</feature>
<dbReference type="NCBIfam" id="TIGR03350">
    <property type="entry name" value="type_VI_ompA"/>
    <property type="match status" value="1"/>
</dbReference>
<evidence type="ECO:0000313" key="6">
    <source>
        <dbReference type="Proteomes" id="UP000619033"/>
    </source>
</evidence>
<feature type="compositionally biased region" description="Gly residues" evidence="2">
    <location>
        <begin position="45"/>
        <end position="103"/>
    </location>
</feature>
<organism evidence="5 6">
    <name type="scientific">Fuscibacter oryzae</name>
    <dbReference type="NCBI Taxonomy" id="2803939"/>
    <lineage>
        <taxon>Bacteria</taxon>
        <taxon>Pseudomonadati</taxon>
        <taxon>Pseudomonadota</taxon>
        <taxon>Alphaproteobacteria</taxon>
        <taxon>Rhodobacterales</taxon>
        <taxon>Paracoccaceae</taxon>
        <taxon>Fuscibacter</taxon>
    </lineage>
</organism>
<dbReference type="EMBL" id="JAESVP010000009">
    <property type="protein sequence ID" value="MBL4929574.1"/>
    <property type="molecule type" value="Genomic_DNA"/>
</dbReference>
<comment type="caution">
    <text evidence="5">The sequence shown here is derived from an EMBL/GenBank/DDBJ whole genome shotgun (WGS) entry which is preliminary data.</text>
</comment>
<feature type="compositionally biased region" description="Low complexity" evidence="2">
    <location>
        <begin position="17"/>
        <end position="30"/>
    </location>
</feature>
<dbReference type="NCBIfam" id="TIGR03349">
    <property type="entry name" value="IV_VI_DotU"/>
    <property type="match status" value="1"/>
</dbReference>
<dbReference type="Proteomes" id="UP000619033">
    <property type="component" value="Unassembled WGS sequence"/>
</dbReference>
<dbReference type="PANTHER" id="PTHR30329">
    <property type="entry name" value="STATOR ELEMENT OF FLAGELLAR MOTOR COMPLEX"/>
    <property type="match status" value="1"/>
</dbReference>
<dbReference type="RefSeq" id="WP_202662118.1">
    <property type="nucleotide sequence ID" value="NZ_JAESVP010000009.1"/>
</dbReference>
<dbReference type="InterPro" id="IPR006665">
    <property type="entry name" value="OmpA-like"/>
</dbReference>
<dbReference type="InterPro" id="IPR036737">
    <property type="entry name" value="OmpA-like_sf"/>
</dbReference>
<keyword evidence="3" id="KW-0812">Transmembrane</keyword>
<dbReference type="PANTHER" id="PTHR30329:SF19">
    <property type="entry name" value="OUTER MEMBRANE PROTEIN, OMPA FAMILY"/>
    <property type="match status" value="1"/>
</dbReference>
<evidence type="ECO:0000259" key="4">
    <source>
        <dbReference type="PROSITE" id="PS51123"/>
    </source>
</evidence>
<feature type="compositionally biased region" description="Gly residues" evidence="2">
    <location>
        <begin position="113"/>
        <end position="147"/>
    </location>
</feature>
<keyword evidence="3" id="KW-1133">Transmembrane helix</keyword>
<dbReference type="Pfam" id="PF09850">
    <property type="entry name" value="DotU"/>
    <property type="match status" value="1"/>
</dbReference>
<dbReference type="PROSITE" id="PS51123">
    <property type="entry name" value="OMPA_2"/>
    <property type="match status" value="1"/>
</dbReference>
<evidence type="ECO:0000256" key="3">
    <source>
        <dbReference type="SAM" id="Phobius"/>
    </source>
</evidence>
<feature type="compositionally biased region" description="Polar residues" evidence="2">
    <location>
        <begin position="169"/>
        <end position="181"/>
    </location>
</feature>
<keyword evidence="1 3" id="KW-0472">Membrane</keyword>
<sequence>MSDNDKDKTVIGGALPGGMAPMPGAGKPQAAPNPSPNQPTVIGGPLPGFGAQPGQGGFGAQPGGFGGQAGGFGGQPSPGFGGQAPAGGGDPNDPWGGGGGGFGTPAPQPGFGPGPGQGQGQYPGQQGGGFAPGVGQGSPGFGAGGDAFGQQNPNQRTIIGGPFAPQDSFFPNPSTAQPTNYAAQGPKIDLRVALSAKGLGAGGPKSPMLAAAANLMILFGRLRTQMVDMDARPLMEHVTREIEVFEENCLKSGIDAHETQVAKYLLCSTADDIVQNIPGNDRHVWIQYSMTVRFFNRRTSGVGFFQEVEKALQAPAQRYQLLELAMICLSLGFEGQYRTAPNGAVELGRIRTMIYESLRRVNARPDEDISPRWQPVDVGRRRRFGGTPLWVIGSVLGLGLMGAYFGLSMLISDEGSVVTQRLLSMHPVGEVGLVRPATVDFAPLVVDQASVVDPTQLERLRAAMKADIDAGTVVVDMKGDFIFVRVNNALLFATGKADTKPEFADLAARIADALNKEPGPVFVFGYTDNVPMSGRGRFKNNHDLSQARADSVKAALEAKIDDKSRFVVEGKAEADPIGDNATKDGQAQNRRVEIMIKRQETLAAVQTAAPVEPADAKPADAGQADAGQAD</sequence>
<dbReference type="InterPro" id="IPR038522">
    <property type="entry name" value="T4/T6SS_DotU_sf"/>
</dbReference>
<dbReference type="InterPro" id="IPR050330">
    <property type="entry name" value="Bact_OuterMem_StrucFunc"/>
</dbReference>
<dbReference type="InterPro" id="IPR017732">
    <property type="entry name" value="T4/T6SS_DotU"/>
</dbReference>
<evidence type="ECO:0000256" key="2">
    <source>
        <dbReference type="SAM" id="MobiDB-lite"/>
    </source>
</evidence>
<reference evidence="5" key="1">
    <citation type="submission" date="2021-01" db="EMBL/GenBank/DDBJ databases">
        <title>Genome seq and assembly of Tabrizicola sp. KVB23.</title>
        <authorList>
            <person name="Chhetri G."/>
        </authorList>
    </citation>
    <scope>NUCLEOTIDE SEQUENCE</scope>
    <source>
        <strain evidence="5">KVB23</strain>
    </source>
</reference>
<dbReference type="Pfam" id="PF00691">
    <property type="entry name" value="OmpA"/>
    <property type="match status" value="1"/>
</dbReference>
<evidence type="ECO:0000256" key="1">
    <source>
        <dbReference type="PROSITE-ProRule" id="PRU00473"/>
    </source>
</evidence>
<dbReference type="SUPFAM" id="SSF103088">
    <property type="entry name" value="OmpA-like"/>
    <property type="match status" value="1"/>
</dbReference>
<dbReference type="CDD" id="cd07185">
    <property type="entry name" value="OmpA_C-like"/>
    <property type="match status" value="1"/>
</dbReference>
<feature type="domain" description="OmpA-like" evidence="4">
    <location>
        <begin position="479"/>
        <end position="600"/>
    </location>
</feature>
<dbReference type="AlphaFoldDB" id="A0A8J7SX39"/>
<keyword evidence="6" id="KW-1185">Reference proteome</keyword>
<dbReference type="GO" id="GO:0016020">
    <property type="term" value="C:membrane"/>
    <property type="evidence" value="ECO:0007669"/>
    <property type="project" value="UniProtKB-UniRule"/>
</dbReference>
<dbReference type="InterPro" id="IPR017733">
    <property type="entry name" value="OmpA-like_dom_proteobacteria"/>
</dbReference>